<comment type="caution">
    <text evidence="1">The sequence shown here is derived from an EMBL/GenBank/DDBJ whole genome shotgun (WGS) entry which is preliminary data.</text>
</comment>
<accession>W1Q1B8</accession>
<dbReference type="Proteomes" id="UP000019050">
    <property type="component" value="Unassembled WGS sequence"/>
</dbReference>
<protein>
    <submittedName>
        <fullName evidence="1">Uncharacterized protein</fullName>
    </submittedName>
</protein>
<gene>
    <name evidence="1" type="ORF">GCWU000182_001962</name>
</gene>
<proteinExistence type="predicted"/>
<dbReference type="AlphaFoldDB" id="W1Q1B8"/>
<reference evidence="1" key="1">
    <citation type="submission" date="2013-06" db="EMBL/GenBank/DDBJ databases">
        <authorList>
            <person name="Weinstock G."/>
            <person name="Sodergren E."/>
            <person name="Clifton S."/>
            <person name="Fulton L."/>
            <person name="Fulton B."/>
            <person name="Courtney L."/>
            <person name="Fronick C."/>
            <person name="Harrison M."/>
            <person name="Strong C."/>
            <person name="Farmer C."/>
            <person name="Delahaunty K."/>
            <person name="Markovic C."/>
            <person name="Hall O."/>
            <person name="Minx P."/>
            <person name="Tomlinson C."/>
            <person name="Mitreva M."/>
            <person name="Nelson J."/>
            <person name="Hou S."/>
            <person name="Wollam A."/>
            <person name="Pepin K.H."/>
            <person name="Johnson M."/>
            <person name="Bhonagiri V."/>
            <person name="Nash W.E."/>
            <person name="Warren W."/>
            <person name="Chinwalla A."/>
            <person name="Mardis E.R."/>
            <person name="Wilson R.K."/>
        </authorList>
    </citation>
    <scope>NUCLEOTIDE SEQUENCE [LARGE SCALE GENOMIC DNA]</scope>
    <source>
        <strain evidence="1">ATCC 49176</strain>
    </source>
</reference>
<dbReference type="HOGENOM" id="CLU_3003381_0_0_9"/>
<sequence length="56" mass="6559">MKTVYNSIDKLHKFLRQIVQKVRGFFQSVRKCDFSSTFIAFITLLAGKFGKIEMIQ</sequence>
<dbReference type="EMBL" id="ACIN03000017">
    <property type="protein sequence ID" value="ESK64775.1"/>
    <property type="molecule type" value="Genomic_DNA"/>
</dbReference>
<evidence type="ECO:0000313" key="1">
    <source>
        <dbReference type="EMBL" id="ESK64775.1"/>
    </source>
</evidence>
<dbReference type="STRING" id="592010.GCWU000182_001962"/>
<name>W1Q1B8_ABIDE</name>
<evidence type="ECO:0000313" key="2">
    <source>
        <dbReference type="Proteomes" id="UP000019050"/>
    </source>
</evidence>
<keyword evidence="2" id="KW-1185">Reference proteome</keyword>
<organism evidence="1 2">
    <name type="scientific">Abiotrophia defectiva ATCC 49176</name>
    <dbReference type="NCBI Taxonomy" id="592010"/>
    <lineage>
        <taxon>Bacteria</taxon>
        <taxon>Bacillati</taxon>
        <taxon>Bacillota</taxon>
        <taxon>Bacilli</taxon>
        <taxon>Lactobacillales</taxon>
        <taxon>Aerococcaceae</taxon>
        <taxon>Abiotrophia</taxon>
    </lineage>
</organism>